<dbReference type="AlphaFoldDB" id="A0A6J8EGH2"/>
<evidence type="ECO:0000256" key="1">
    <source>
        <dbReference type="SAM" id="MobiDB-lite"/>
    </source>
</evidence>
<evidence type="ECO:0000313" key="2">
    <source>
        <dbReference type="EMBL" id="CAC5418201.1"/>
    </source>
</evidence>
<keyword evidence="3" id="KW-1185">Reference proteome</keyword>
<accession>A0A6J8EGH2</accession>
<dbReference type="EMBL" id="CACVKT020008884">
    <property type="protein sequence ID" value="CAC5418201.1"/>
    <property type="molecule type" value="Genomic_DNA"/>
</dbReference>
<gene>
    <name evidence="2" type="ORF">MCOR_50654</name>
</gene>
<proteinExistence type="predicted"/>
<dbReference type="Proteomes" id="UP000507470">
    <property type="component" value="Unassembled WGS sequence"/>
</dbReference>
<feature type="region of interest" description="Disordered" evidence="1">
    <location>
        <begin position="151"/>
        <end position="179"/>
    </location>
</feature>
<organism evidence="2 3">
    <name type="scientific">Mytilus coruscus</name>
    <name type="common">Sea mussel</name>
    <dbReference type="NCBI Taxonomy" id="42192"/>
    <lineage>
        <taxon>Eukaryota</taxon>
        <taxon>Metazoa</taxon>
        <taxon>Spiralia</taxon>
        <taxon>Lophotrochozoa</taxon>
        <taxon>Mollusca</taxon>
        <taxon>Bivalvia</taxon>
        <taxon>Autobranchia</taxon>
        <taxon>Pteriomorphia</taxon>
        <taxon>Mytilida</taxon>
        <taxon>Mytiloidea</taxon>
        <taxon>Mytilidae</taxon>
        <taxon>Mytilinae</taxon>
        <taxon>Mytilus</taxon>
    </lineage>
</organism>
<name>A0A6J8EGH2_MYTCO</name>
<protein>
    <submittedName>
        <fullName evidence="2">Uncharacterized protein</fullName>
    </submittedName>
</protein>
<evidence type="ECO:0000313" key="3">
    <source>
        <dbReference type="Proteomes" id="UP000507470"/>
    </source>
</evidence>
<dbReference type="OrthoDB" id="6180092at2759"/>
<sequence>MSWGSRKPVTVYNASNTNVLARVSSDSAIENYRGIAFWKFSKTFTDSFDQTSKSGYSVVEKCSRVDFFPEKAKDTAYVSIKPSSAGKGKYMFLCQDHPVRVDGYGVIVTPNFYIRNAKDEWKDTDGNIYKPTQKPSKIGADPTGLNFLRTNKSNLETTCTTTATGNENRENAGNSSAEP</sequence>
<reference evidence="2 3" key="1">
    <citation type="submission" date="2020-06" db="EMBL/GenBank/DDBJ databases">
        <authorList>
            <person name="Li R."/>
            <person name="Bekaert M."/>
        </authorList>
    </citation>
    <scope>NUCLEOTIDE SEQUENCE [LARGE SCALE GENOMIC DNA]</scope>
    <source>
        <strain evidence="3">wild</strain>
    </source>
</reference>